<feature type="domain" description="AAA+ ATPase" evidence="2">
    <location>
        <begin position="615"/>
        <end position="742"/>
    </location>
</feature>
<dbReference type="SUPFAM" id="SSF52540">
    <property type="entry name" value="P-loop containing nucleoside triphosphate hydrolases"/>
    <property type="match status" value="1"/>
</dbReference>
<dbReference type="EMBL" id="JAPZBU010000009">
    <property type="protein sequence ID" value="KAJ5387703.1"/>
    <property type="molecule type" value="Genomic_DNA"/>
</dbReference>
<dbReference type="InterPro" id="IPR056599">
    <property type="entry name" value="AAA_lid_fung"/>
</dbReference>
<dbReference type="CDD" id="cd19481">
    <property type="entry name" value="RecA-like_protease"/>
    <property type="match status" value="1"/>
</dbReference>
<dbReference type="OrthoDB" id="10042665at2759"/>
<dbReference type="PANTHER" id="PTHR46411">
    <property type="entry name" value="FAMILY ATPASE, PUTATIVE-RELATED"/>
    <property type="match status" value="1"/>
</dbReference>
<dbReference type="Pfam" id="PF00004">
    <property type="entry name" value="AAA"/>
    <property type="match status" value="1"/>
</dbReference>
<dbReference type="InterPro" id="IPR027417">
    <property type="entry name" value="P-loop_NTPase"/>
</dbReference>
<dbReference type="GeneID" id="81373861"/>
<gene>
    <name evidence="3" type="ORF">N7509_010244</name>
</gene>
<dbReference type="InterPro" id="IPR003593">
    <property type="entry name" value="AAA+_ATPase"/>
</dbReference>
<dbReference type="GO" id="GO:0005524">
    <property type="term" value="F:ATP binding"/>
    <property type="evidence" value="ECO:0007669"/>
    <property type="project" value="InterPro"/>
</dbReference>
<evidence type="ECO:0000259" key="2">
    <source>
        <dbReference type="SMART" id="SM00382"/>
    </source>
</evidence>
<keyword evidence="4" id="KW-1185">Reference proteome</keyword>
<proteinExistence type="predicted"/>
<feature type="compositionally biased region" description="Basic and acidic residues" evidence="1">
    <location>
        <begin position="47"/>
        <end position="80"/>
    </location>
</feature>
<dbReference type="SMART" id="SM00382">
    <property type="entry name" value="AAA"/>
    <property type="match status" value="1"/>
</dbReference>
<evidence type="ECO:0000313" key="4">
    <source>
        <dbReference type="Proteomes" id="UP001147747"/>
    </source>
</evidence>
<protein>
    <recommendedName>
        <fullName evidence="2">AAA+ ATPase domain-containing protein</fullName>
    </recommendedName>
</protein>
<dbReference type="Gene3D" id="3.40.50.300">
    <property type="entry name" value="P-loop containing nucleotide triphosphate hydrolases"/>
    <property type="match status" value="1"/>
</dbReference>
<feature type="compositionally biased region" description="Basic and acidic residues" evidence="1">
    <location>
        <begin position="89"/>
        <end position="99"/>
    </location>
</feature>
<dbReference type="RefSeq" id="XP_056485501.1">
    <property type="nucleotide sequence ID" value="XM_056634881.1"/>
</dbReference>
<reference evidence="3" key="2">
    <citation type="journal article" date="2023" name="IMA Fungus">
        <title>Comparative genomic study of the Penicillium genus elucidates a diverse pangenome and 15 lateral gene transfer events.</title>
        <authorList>
            <person name="Petersen C."/>
            <person name="Sorensen T."/>
            <person name="Nielsen M.R."/>
            <person name="Sondergaard T.E."/>
            <person name="Sorensen J.L."/>
            <person name="Fitzpatrick D.A."/>
            <person name="Frisvad J.C."/>
            <person name="Nielsen K.L."/>
        </authorList>
    </citation>
    <scope>NUCLEOTIDE SEQUENCE</scope>
    <source>
        <strain evidence="3">IBT 29677</strain>
    </source>
</reference>
<feature type="compositionally biased region" description="Basic and acidic residues" evidence="1">
    <location>
        <begin position="231"/>
        <end position="252"/>
    </location>
</feature>
<dbReference type="GO" id="GO:0016887">
    <property type="term" value="F:ATP hydrolysis activity"/>
    <property type="evidence" value="ECO:0007669"/>
    <property type="project" value="InterPro"/>
</dbReference>
<dbReference type="Proteomes" id="UP001147747">
    <property type="component" value="Unassembled WGS sequence"/>
</dbReference>
<feature type="region of interest" description="Disordered" evidence="1">
    <location>
        <begin position="231"/>
        <end position="254"/>
    </location>
</feature>
<dbReference type="PANTHER" id="PTHR46411:SF3">
    <property type="entry name" value="AAA+ ATPASE DOMAIN-CONTAINING PROTEIN"/>
    <property type="match status" value="1"/>
</dbReference>
<organism evidence="3 4">
    <name type="scientific">Penicillium cosmopolitanum</name>
    <dbReference type="NCBI Taxonomy" id="1131564"/>
    <lineage>
        <taxon>Eukaryota</taxon>
        <taxon>Fungi</taxon>
        <taxon>Dikarya</taxon>
        <taxon>Ascomycota</taxon>
        <taxon>Pezizomycotina</taxon>
        <taxon>Eurotiomycetes</taxon>
        <taxon>Eurotiomycetidae</taxon>
        <taxon>Eurotiales</taxon>
        <taxon>Aspergillaceae</taxon>
        <taxon>Penicillium</taxon>
    </lineage>
</organism>
<feature type="region of interest" description="Disordered" evidence="1">
    <location>
        <begin position="954"/>
        <end position="994"/>
    </location>
</feature>
<dbReference type="InterPro" id="IPR003959">
    <property type="entry name" value="ATPase_AAA_core"/>
</dbReference>
<feature type="region of interest" description="Disordered" evidence="1">
    <location>
        <begin position="875"/>
        <end position="937"/>
    </location>
</feature>
<feature type="region of interest" description="Disordered" evidence="1">
    <location>
        <begin position="1"/>
        <end position="23"/>
    </location>
</feature>
<name>A0A9W9VQY8_9EURO</name>
<dbReference type="Pfam" id="PF23232">
    <property type="entry name" value="AAA_lid_13"/>
    <property type="match status" value="1"/>
</dbReference>
<feature type="compositionally biased region" description="Basic and acidic residues" evidence="1">
    <location>
        <begin position="1"/>
        <end position="18"/>
    </location>
</feature>
<feature type="compositionally biased region" description="Polar residues" evidence="1">
    <location>
        <begin position="913"/>
        <end position="930"/>
    </location>
</feature>
<accession>A0A9W9VQY8</accession>
<comment type="caution">
    <text evidence="3">The sequence shown here is derived from an EMBL/GenBank/DDBJ whole genome shotgun (WGS) entry which is preliminary data.</text>
</comment>
<evidence type="ECO:0000313" key="3">
    <source>
        <dbReference type="EMBL" id="KAJ5387703.1"/>
    </source>
</evidence>
<feature type="region of interest" description="Disordered" evidence="1">
    <location>
        <begin position="44"/>
        <end position="102"/>
    </location>
</feature>
<sequence>METTEHADSNGDGNHLEAPEDAQAAYIRKLEDRLVALENKMLSIESARSEKSGSMKEDQADLSENHDSVKVDKSSLKSGHDGSSSSDGDVDKENAKAEHPSFPPTIAEVRFMDLVQASHHVFKTPTIPAIELICFPNKKDEEEIKLTSFRKTFKDVSPKEAIEIINANYMKPHEADMSLQFDFINILSLPLSQLLWSTYYNETLQPDRMASFGKPWISSIYRHEEVKNKLAEMEKEQERPPDSEAEPLDKSGKNSNLLDEFRAYIRLMEDTIMPYYAGFKTKTAADNLKIYYYDIWHLFEPGEIIFYPEAKETPSKSDYTKLQRSKRPDQKLWRVYTRLRRGEEYWVKAYCIDYDGESYVCVKEWFCIEKFEGRRSVNSLTVYPVRFAANGTKLLEDATEAGREFMKNRDSKLMGHEGWSSISDQDSGTSLIYTSGDVMIDFAETFRVHPDWKPISMVPATYYPGGWGSEQEDDDRSRWYWTEGKELKWHHPEMVYLGDNQMARRTKREYILEKDKFLSWLLKKASSKWTPQEEDLCLLPSRLFGYSFQDRRFVSVDAKNLRQIEDNKNKFKNLIIDQTHEGMLLALVESHFRRKEINETTGISTNQDIVQNKGRGLVILLHGVPGVGKTSTAEMIASTFQRPLLPITCGDLGLDPATVEKSLKQMFRVGQLWDCILLLDEADVFLSERVSSDLNRNALVSVFLRVLDYYSGILFLTTNRVGTTDEAFKSRIHISLYYPYLDLDQTEKIWAVNLERLAVIEAEQSAIQPPLSIDKEDILKFAKRQYEKSNFGKGRWNGRQIRNAFLIASALAHYEKTHGHKKDDNKHDLSSRHFRTVVKAGTGFERYLLQARGMTDQEAAYRDGTRADHVLSAEGGAAPRTPLPTSAQPAQPPAHPAAWAGQYASHPPFTPPRNASTYNLAHHSPANSLHPQQPPQPQHYVYEAAAPLDTFGQPPMATGYPIQRALTPGSSQPQPQAHGWITHGHHPPDYDSDI</sequence>
<dbReference type="InterPro" id="IPR054289">
    <property type="entry name" value="DUF7025"/>
</dbReference>
<dbReference type="AlphaFoldDB" id="A0A9W9VQY8"/>
<reference evidence="3" key="1">
    <citation type="submission" date="2022-12" db="EMBL/GenBank/DDBJ databases">
        <authorList>
            <person name="Petersen C."/>
        </authorList>
    </citation>
    <scope>NUCLEOTIDE SEQUENCE</scope>
    <source>
        <strain evidence="3">IBT 29677</strain>
    </source>
</reference>
<dbReference type="Pfam" id="PF22942">
    <property type="entry name" value="DUF7025"/>
    <property type="match status" value="1"/>
</dbReference>
<evidence type="ECO:0000256" key="1">
    <source>
        <dbReference type="SAM" id="MobiDB-lite"/>
    </source>
</evidence>